<accession>A0A391NWS1</accession>
<reference evidence="1 2" key="1">
    <citation type="journal article" date="2018" name="PLoS ONE">
        <title>The draft genome of Kipferlia bialata reveals reductive genome evolution in fornicate parasites.</title>
        <authorList>
            <person name="Tanifuji G."/>
            <person name="Takabayashi S."/>
            <person name="Kume K."/>
            <person name="Takagi M."/>
            <person name="Nakayama T."/>
            <person name="Kamikawa R."/>
            <person name="Inagaki Y."/>
            <person name="Hashimoto T."/>
        </authorList>
    </citation>
    <scope>NUCLEOTIDE SEQUENCE [LARGE SCALE GENOMIC DNA]</scope>
    <source>
        <strain evidence="1">NY0173</strain>
    </source>
</reference>
<dbReference type="Proteomes" id="UP000265618">
    <property type="component" value="Unassembled WGS sequence"/>
</dbReference>
<feature type="non-terminal residue" evidence="1">
    <location>
        <position position="70"/>
    </location>
</feature>
<comment type="caution">
    <text evidence="1">The sequence shown here is derived from an EMBL/GenBank/DDBJ whole genome shotgun (WGS) entry which is preliminary data.</text>
</comment>
<sequence>MTLEQFVKDAGLKTQCERVCTFLRDTLGVESEDDLVCLLTDPDGLEDALSHKWKPLWRLKLFRAVGVSAP</sequence>
<organism evidence="1 2">
    <name type="scientific">Kipferlia bialata</name>
    <dbReference type="NCBI Taxonomy" id="797122"/>
    <lineage>
        <taxon>Eukaryota</taxon>
        <taxon>Metamonada</taxon>
        <taxon>Carpediemonas-like organisms</taxon>
        <taxon>Kipferlia</taxon>
    </lineage>
</organism>
<evidence type="ECO:0000313" key="2">
    <source>
        <dbReference type="Proteomes" id="UP000265618"/>
    </source>
</evidence>
<name>A0A391NWS1_9EUKA</name>
<gene>
    <name evidence="1" type="ORF">KIPB_017320</name>
</gene>
<dbReference type="EMBL" id="BDIP01011451">
    <property type="protein sequence ID" value="GCA65531.1"/>
    <property type="molecule type" value="Genomic_DNA"/>
</dbReference>
<proteinExistence type="predicted"/>
<evidence type="ECO:0000313" key="1">
    <source>
        <dbReference type="EMBL" id="GCA65531.1"/>
    </source>
</evidence>
<dbReference type="AlphaFoldDB" id="A0A391NWS1"/>
<protein>
    <submittedName>
        <fullName evidence="1">Uncharacterized protein</fullName>
    </submittedName>
</protein>
<keyword evidence="2" id="KW-1185">Reference proteome</keyword>